<dbReference type="Pfam" id="PF13556">
    <property type="entry name" value="HTH_30"/>
    <property type="match status" value="1"/>
</dbReference>
<dbReference type="InterPro" id="IPR008599">
    <property type="entry name" value="Diacid_rec"/>
</dbReference>
<organism evidence="3 4">
    <name type="scientific">Romboutsia faecis</name>
    <dbReference type="NCBI Taxonomy" id="2764597"/>
    <lineage>
        <taxon>Bacteria</taxon>
        <taxon>Bacillati</taxon>
        <taxon>Bacillota</taxon>
        <taxon>Clostridia</taxon>
        <taxon>Peptostreptococcales</taxon>
        <taxon>Peptostreptococcaceae</taxon>
        <taxon>Romboutsia</taxon>
    </lineage>
</organism>
<keyword evidence="4" id="KW-1185">Reference proteome</keyword>
<comment type="caution">
    <text evidence="3">The sequence shown here is derived from an EMBL/GenBank/DDBJ whole genome shotgun (WGS) entry which is preliminary data.</text>
</comment>
<dbReference type="Proteomes" id="UP000609849">
    <property type="component" value="Unassembled WGS sequence"/>
</dbReference>
<dbReference type="PANTHER" id="PTHR33744">
    <property type="entry name" value="CARBOHYDRATE DIACID REGULATOR"/>
    <property type="match status" value="1"/>
</dbReference>
<name>A0ABR7JQP8_9FIRM</name>
<protein>
    <submittedName>
        <fullName evidence="3">Helix-turn-helix domain-containing protein</fullName>
    </submittedName>
</protein>
<dbReference type="EMBL" id="JACRWE010000004">
    <property type="protein sequence ID" value="MBC5997088.1"/>
    <property type="molecule type" value="Genomic_DNA"/>
</dbReference>
<dbReference type="Pfam" id="PF05651">
    <property type="entry name" value="Diacid_rec"/>
    <property type="match status" value="1"/>
</dbReference>
<evidence type="ECO:0000259" key="2">
    <source>
        <dbReference type="Pfam" id="PF13556"/>
    </source>
</evidence>
<gene>
    <name evidence="3" type="ORF">H8923_09965</name>
</gene>
<dbReference type="PANTHER" id="PTHR33744:SF16">
    <property type="entry name" value="CARBOHYDRATE DIACID REGULATOR"/>
    <property type="match status" value="1"/>
</dbReference>
<dbReference type="RefSeq" id="WP_153973148.1">
    <property type="nucleotide sequence ID" value="NZ_JACRWE010000004.1"/>
</dbReference>
<evidence type="ECO:0000313" key="3">
    <source>
        <dbReference type="EMBL" id="MBC5997088.1"/>
    </source>
</evidence>
<dbReference type="Gene3D" id="1.10.10.2840">
    <property type="entry name" value="PucR C-terminal helix-turn-helix domain"/>
    <property type="match status" value="1"/>
</dbReference>
<evidence type="ECO:0000313" key="4">
    <source>
        <dbReference type="Proteomes" id="UP000609849"/>
    </source>
</evidence>
<dbReference type="InterPro" id="IPR051448">
    <property type="entry name" value="CdaR-like_regulators"/>
</dbReference>
<feature type="domain" description="Putative sugar diacid recognition" evidence="1">
    <location>
        <begin position="4"/>
        <end position="133"/>
    </location>
</feature>
<accession>A0ABR7JQP8</accession>
<dbReference type="InterPro" id="IPR025736">
    <property type="entry name" value="PucR_C-HTH_dom"/>
</dbReference>
<dbReference type="InterPro" id="IPR042070">
    <property type="entry name" value="PucR_C-HTH_sf"/>
</dbReference>
<proteinExistence type="predicted"/>
<feature type="domain" description="PucR C-terminal helix-turn-helix" evidence="2">
    <location>
        <begin position="292"/>
        <end position="348"/>
    </location>
</feature>
<reference evidence="3 4" key="1">
    <citation type="submission" date="2020-08" db="EMBL/GenBank/DDBJ databases">
        <authorList>
            <person name="Liu C."/>
            <person name="Sun Q."/>
        </authorList>
    </citation>
    <scope>NUCLEOTIDE SEQUENCE [LARGE SCALE GENOMIC DNA]</scope>
    <source>
        <strain evidence="3 4">NSJ-18</strain>
    </source>
</reference>
<evidence type="ECO:0000259" key="1">
    <source>
        <dbReference type="Pfam" id="PF05651"/>
    </source>
</evidence>
<sequence>MHSIDSKIAQGIVNRVMKVIPYNVNIMNQDGVIIASGDRSRLNKIHSGALLVLEEKKSVEIHKDTDKEKAGINLPIMFSNETIGVIGVTGNPDDIRQFGELVRITAELLVNEHFIFSKKKAFEMHRDKFLYELTQLDGEYSERIKQESNELGINLDVPRIALVISMKNKDFNYYVKIKDKLWMFLEKQEFIIEYFENTFVVLVNTPSKQNIIIDILYNEEVEIGVSLKEALISTAVKQGDLAIKVGKALNKDEKVLRYEELYFLSTLTTCKGNEILKRHIEILKNEGNKLDLIDTILSYIENSGEINTISKNLNIHRNTLNYRLEKIHSLTGKNPKNFLDLLELYTAYILYN</sequence>